<dbReference type="STRING" id="915059.NH26_14490"/>
<keyword evidence="1" id="KW-0812">Transmembrane</keyword>
<dbReference type="AlphaFoldDB" id="A0A1S1Z2G4"/>
<feature type="transmembrane region" description="Helical" evidence="1">
    <location>
        <begin position="21"/>
        <end position="43"/>
    </location>
</feature>
<reference evidence="2 3" key="1">
    <citation type="journal article" date="2012" name="Int. J. Syst. Evol. Microbiol.">
        <title>Flammeovirga pacifica sp. nov., isolated from deep-sea sediment.</title>
        <authorList>
            <person name="Xu H."/>
            <person name="Fu Y."/>
            <person name="Yang N."/>
            <person name="Ding Z."/>
            <person name="Lai Q."/>
            <person name="Zeng R."/>
        </authorList>
    </citation>
    <scope>NUCLEOTIDE SEQUENCE [LARGE SCALE GENOMIC DNA]</scope>
    <source>
        <strain evidence="3">DSM 24597 / LMG 26175 / WPAGA1</strain>
    </source>
</reference>
<evidence type="ECO:0000313" key="2">
    <source>
        <dbReference type="EMBL" id="OHX67466.1"/>
    </source>
</evidence>
<evidence type="ECO:0000256" key="1">
    <source>
        <dbReference type="SAM" id="Phobius"/>
    </source>
</evidence>
<organism evidence="2 3">
    <name type="scientific">Flammeovirga pacifica</name>
    <dbReference type="NCBI Taxonomy" id="915059"/>
    <lineage>
        <taxon>Bacteria</taxon>
        <taxon>Pseudomonadati</taxon>
        <taxon>Bacteroidota</taxon>
        <taxon>Cytophagia</taxon>
        <taxon>Cytophagales</taxon>
        <taxon>Flammeovirgaceae</taxon>
        <taxon>Flammeovirga</taxon>
    </lineage>
</organism>
<dbReference type="OrthoDB" id="8161897at2"/>
<name>A0A1S1Z2G4_FLAPC</name>
<dbReference type="EMBL" id="JRYR02000001">
    <property type="protein sequence ID" value="OHX67466.1"/>
    <property type="molecule type" value="Genomic_DNA"/>
</dbReference>
<comment type="caution">
    <text evidence="2">The sequence shown here is derived from an EMBL/GenBank/DDBJ whole genome shotgun (WGS) entry which is preliminary data.</text>
</comment>
<accession>A0A1S1Z2G4</accession>
<keyword evidence="3" id="KW-1185">Reference proteome</keyword>
<feature type="transmembrane region" description="Helical" evidence="1">
    <location>
        <begin position="55"/>
        <end position="80"/>
    </location>
</feature>
<protein>
    <recommendedName>
        <fullName evidence="4">DoxX family protein</fullName>
    </recommendedName>
</protein>
<evidence type="ECO:0008006" key="4">
    <source>
        <dbReference type="Google" id="ProtNLM"/>
    </source>
</evidence>
<gene>
    <name evidence="2" type="ORF">NH26_14490</name>
</gene>
<evidence type="ECO:0000313" key="3">
    <source>
        <dbReference type="Proteomes" id="UP000179797"/>
    </source>
</evidence>
<sequence>MSSQSISSSEVKSTEESKVTMVIRYLLAFMMIVFGANKFAQFIPMPPANEQVEQVFGALMMMGILPIVGVLEIFGGIMLAIKKQVPVTLIVLGAIGFNAVLFHATLDPAGIGGSVVFLGMVIYLAYAYRSKYISLVR</sequence>
<feature type="transmembrane region" description="Helical" evidence="1">
    <location>
        <begin position="87"/>
        <end position="104"/>
    </location>
</feature>
<dbReference type="Proteomes" id="UP000179797">
    <property type="component" value="Unassembled WGS sequence"/>
</dbReference>
<keyword evidence="1" id="KW-1133">Transmembrane helix</keyword>
<proteinExistence type="predicted"/>
<dbReference type="RefSeq" id="WP_044227293.1">
    <property type="nucleotide sequence ID" value="NZ_JRYR02000001.1"/>
</dbReference>
<feature type="transmembrane region" description="Helical" evidence="1">
    <location>
        <begin position="110"/>
        <end position="128"/>
    </location>
</feature>
<keyword evidence="1" id="KW-0472">Membrane</keyword>